<evidence type="ECO:0000256" key="2">
    <source>
        <dbReference type="ARBA" id="ARBA00006484"/>
    </source>
</evidence>
<evidence type="ECO:0000256" key="5">
    <source>
        <dbReference type="ARBA" id="ARBA00022989"/>
    </source>
</evidence>
<keyword evidence="8" id="KW-0472">Membrane</keyword>
<evidence type="ECO:0000256" key="8">
    <source>
        <dbReference type="ARBA" id="ARBA00023136"/>
    </source>
</evidence>
<evidence type="ECO:0000313" key="13">
    <source>
        <dbReference type="EMBL" id="KYQ56153.1"/>
    </source>
</evidence>
<comment type="function">
    <text evidence="9">Catalyzes the reduction of all-trans-retinal to all-trans-retinol in the presence of NADPH.</text>
</comment>
<dbReference type="Pfam" id="PF00106">
    <property type="entry name" value="adh_short"/>
    <property type="match status" value="1"/>
</dbReference>
<protein>
    <recommendedName>
        <fullName evidence="10">Short-chain dehydrogenase/reductase 3</fullName>
    </recommendedName>
    <alternativeName>
        <fullName evidence="11">Retinal short-chain dehydrogenase/reductase 1</fullName>
    </alternativeName>
</protein>
<accession>A0A151X705</accession>
<reference evidence="13 14" key="1">
    <citation type="submission" date="2015-09" db="EMBL/GenBank/DDBJ databases">
        <title>Trachymyrmex zeteki WGS genome.</title>
        <authorList>
            <person name="Nygaard S."/>
            <person name="Hu H."/>
            <person name="Boomsma J."/>
            <person name="Zhang G."/>
        </authorList>
    </citation>
    <scope>NUCLEOTIDE SEQUENCE [LARGE SCALE GENOMIC DNA]</scope>
    <source>
        <strain evidence="13">Tzet28-1</strain>
        <tissue evidence="13">Whole body</tissue>
    </source>
</reference>
<dbReference type="EMBL" id="KQ982459">
    <property type="protein sequence ID" value="KYQ56153.1"/>
    <property type="molecule type" value="Genomic_DNA"/>
</dbReference>
<comment type="subcellular location">
    <subcellularLocation>
        <location evidence="1">Membrane</location>
        <topology evidence="1">Multi-pass membrane protein</topology>
    </subcellularLocation>
</comment>
<dbReference type="GO" id="GO:0005811">
    <property type="term" value="C:lipid droplet"/>
    <property type="evidence" value="ECO:0007669"/>
    <property type="project" value="TreeGrafter"/>
</dbReference>
<evidence type="ECO:0000256" key="12">
    <source>
        <dbReference type="RuleBase" id="RU000363"/>
    </source>
</evidence>
<dbReference type="PANTHER" id="PTHR24322">
    <property type="entry name" value="PKSB"/>
    <property type="match status" value="1"/>
</dbReference>
<keyword evidence="6" id="KW-0560">Oxidoreductase</keyword>
<dbReference type="Proteomes" id="UP000075809">
    <property type="component" value="Unassembled WGS sequence"/>
</dbReference>
<dbReference type="PANTHER" id="PTHR24322:SF736">
    <property type="entry name" value="RETINOL DEHYDROGENASE 10"/>
    <property type="match status" value="1"/>
</dbReference>
<dbReference type="AlphaFoldDB" id="A0A151X705"/>
<evidence type="ECO:0000313" key="14">
    <source>
        <dbReference type="Proteomes" id="UP000075809"/>
    </source>
</evidence>
<evidence type="ECO:0000256" key="4">
    <source>
        <dbReference type="ARBA" id="ARBA00022857"/>
    </source>
</evidence>
<sequence length="198" mass="21939">IFQITGTGHGIGKELAIGYASLGATVVCWDINEETNNKTMEDIKKTGRDSVYAYRCNVTDREEVLRIAKKVKEEVGDVTILINNAGIVFVKSFLNQSPDEIARVIDVNVTAHYWTLKAFLPNMIKKNYGHIVAISSIAGFFTGSYGTVYCPSKFAVKAIMETLSKELHVLSNGKSSIKFTTIYPSFVRTGFSKTPKIR</sequence>
<keyword evidence="3" id="KW-0812">Transmembrane</keyword>
<evidence type="ECO:0000256" key="3">
    <source>
        <dbReference type="ARBA" id="ARBA00022692"/>
    </source>
</evidence>
<evidence type="ECO:0000256" key="6">
    <source>
        <dbReference type="ARBA" id="ARBA00023002"/>
    </source>
</evidence>
<dbReference type="InterPro" id="IPR002347">
    <property type="entry name" value="SDR_fam"/>
</dbReference>
<organism evidence="13 14">
    <name type="scientific">Mycetomoellerius zeteki</name>
    <dbReference type="NCBI Taxonomy" id="64791"/>
    <lineage>
        <taxon>Eukaryota</taxon>
        <taxon>Metazoa</taxon>
        <taxon>Ecdysozoa</taxon>
        <taxon>Arthropoda</taxon>
        <taxon>Hexapoda</taxon>
        <taxon>Insecta</taxon>
        <taxon>Pterygota</taxon>
        <taxon>Neoptera</taxon>
        <taxon>Endopterygota</taxon>
        <taxon>Hymenoptera</taxon>
        <taxon>Apocrita</taxon>
        <taxon>Aculeata</taxon>
        <taxon>Formicoidea</taxon>
        <taxon>Formicidae</taxon>
        <taxon>Myrmicinae</taxon>
        <taxon>Mycetomoellerius</taxon>
    </lineage>
</organism>
<dbReference type="InterPro" id="IPR036291">
    <property type="entry name" value="NAD(P)-bd_dom_sf"/>
</dbReference>
<gene>
    <name evidence="13" type="ORF">ALC60_04941</name>
</gene>
<dbReference type="GO" id="GO:0016020">
    <property type="term" value="C:membrane"/>
    <property type="evidence" value="ECO:0007669"/>
    <property type="project" value="UniProtKB-SubCell"/>
</dbReference>
<dbReference type="PRINTS" id="PR00081">
    <property type="entry name" value="GDHRDH"/>
</dbReference>
<evidence type="ECO:0000256" key="1">
    <source>
        <dbReference type="ARBA" id="ARBA00004141"/>
    </source>
</evidence>
<feature type="non-terminal residue" evidence="13">
    <location>
        <position position="1"/>
    </location>
</feature>
<evidence type="ECO:0000256" key="9">
    <source>
        <dbReference type="ARBA" id="ARBA00059620"/>
    </source>
</evidence>
<keyword evidence="14" id="KW-1185">Reference proteome</keyword>
<proteinExistence type="inferred from homology"/>
<keyword evidence="7" id="KW-0443">Lipid metabolism</keyword>
<evidence type="ECO:0000256" key="7">
    <source>
        <dbReference type="ARBA" id="ARBA00023098"/>
    </source>
</evidence>
<dbReference type="GO" id="GO:0052650">
    <property type="term" value="F:all-trans-retinol dehydrogenase (NADP+) activity"/>
    <property type="evidence" value="ECO:0007669"/>
    <property type="project" value="UniProtKB-ARBA"/>
</dbReference>
<dbReference type="STRING" id="64791.A0A151X705"/>
<name>A0A151X705_9HYME</name>
<evidence type="ECO:0000256" key="10">
    <source>
        <dbReference type="ARBA" id="ARBA00068717"/>
    </source>
</evidence>
<dbReference type="FunFam" id="3.40.50.720:FF:000131">
    <property type="entry name" value="Short-chain dehydrogenase/reductase 3"/>
    <property type="match status" value="1"/>
</dbReference>
<dbReference type="SUPFAM" id="SSF51735">
    <property type="entry name" value="NAD(P)-binding Rossmann-fold domains"/>
    <property type="match status" value="1"/>
</dbReference>
<dbReference type="PRINTS" id="PR00080">
    <property type="entry name" value="SDRFAMILY"/>
</dbReference>
<evidence type="ECO:0000256" key="11">
    <source>
        <dbReference type="ARBA" id="ARBA00082544"/>
    </source>
</evidence>
<keyword evidence="4" id="KW-0521">NADP</keyword>
<comment type="similarity">
    <text evidence="2 12">Belongs to the short-chain dehydrogenases/reductases (SDR) family.</text>
</comment>
<dbReference type="Gene3D" id="3.40.50.720">
    <property type="entry name" value="NAD(P)-binding Rossmann-like Domain"/>
    <property type="match status" value="1"/>
</dbReference>
<keyword evidence="5" id="KW-1133">Transmembrane helix</keyword>